<dbReference type="SUPFAM" id="SSF88723">
    <property type="entry name" value="PIN domain-like"/>
    <property type="match status" value="1"/>
</dbReference>
<dbReference type="GO" id="GO:0046872">
    <property type="term" value="F:metal ion binding"/>
    <property type="evidence" value="ECO:0007669"/>
    <property type="project" value="UniProtKB-KW"/>
</dbReference>
<dbReference type="PANTHER" id="PTHR42740:SF1">
    <property type="entry name" value="RIBONUCLEASE VAPC3"/>
    <property type="match status" value="1"/>
</dbReference>
<protein>
    <submittedName>
        <fullName evidence="7">Nucleic acid-binding protein contains PIN domain protein</fullName>
    </submittedName>
</protein>
<dbReference type="GO" id="GO:0016787">
    <property type="term" value="F:hydrolase activity"/>
    <property type="evidence" value="ECO:0007669"/>
    <property type="project" value="UniProtKB-KW"/>
</dbReference>
<keyword evidence="1" id="KW-1277">Toxin-antitoxin system</keyword>
<keyword evidence="4" id="KW-0378">Hydrolase</keyword>
<keyword evidence="3" id="KW-0479">Metal-binding</keyword>
<evidence type="ECO:0000256" key="2">
    <source>
        <dbReference type="ARBA" id="ARBA00022722"/>
    </source>
</evidence>
<evidence type="ECO:0000256" key="3">
    <source>
        <dbReference type="ARBA" id="ARBA00022723"/>
    </source>
</evidence>
<dbReference type="PANTHER" id="PTHR42740">
    <property type="entry name" value="RIBONUCLEASE VAPC3"/>
    <property type="match status" value="1"/>
</dbReference>
<evidence type="ECO:0000313" key="7">
    <source>
        <dbReference type="EMBL" id="ODS31304.1"/>
    </source>
</evidence>
<evidence type="ECO:0000256" key="1">
    <source>
        <dbReference type="ARBA" id="ARBA00022649"/>
    </source>
</evidence>
<dbReference type="Proteomes" id="UP000094056">
    <property type="component" value="Unassembled WGS sequence"/>
</dbReference>
<sequence length="129" mass="14640">MSGEISLDTNIVIRLLKNDPLVTKKLASSTNFFLPIPVIAELLFAPKNSSRIKENIVIYNEFIDFCNVLNITRETADHYSTIRLDLKKRGCPIPENDLWIASVCKEHAFPLATGDYHFDNVHGLKIIKL</sequence>
<evidence type="ECO:0000259" key="6">
    <source>
        <dbReference type="Pfam" id="PF01850"/>
    </source>
</evidence>
<organism evidence="7 8">
    <name type="scientific">Candidatus Scalindua rubra</name>
    <dbReference type="NCBI Taxonomy" id="1872076"/>
    <lineage>
        <taxon>Bacteria</taxon>
        <taxon>Pseudomonadati</taxon>
        <taxon>Planctomycetota</taxon>
        <taxon>Candidatus Brocadiia</taxon>
        <taxon>Candidatus Brocadiales</taxon>
        <taxon>Candidatus Scalinduaceae</taxon>
        <taxon>Candidatus Scalindua</taxon>
    </lineage>
</organism>
<dbReference type="InterPro" id="IPR002716">
    <property type="entry name" value="PIN_dom"/>
</dbReference>
<dbReference type="GO" id="GO:0004540">
    <property type="term" value="F:RNA nuclease activity"/>
    <property type="evidence" value="ECO:0007669"/>
    <property type="project" value="TreeGrafter"/>
</dbReference>
<feature type="domain" description="PIN" evidence="6">
    <location>
        <begin position="7"/>
        <end position="122"/>
    </location>
</feature>
<comment type="caution">
    <text evidence="7">The sequence shown here is derived from an EMBL/GenBank/DDBJ whole genome shotgun (WGS) entry which is preliminary data.</text>
</comment>
<dbReference type="EMBL" id="MAYW01000127">
    <property type="protein sequence ID" value="ODS31304.1"/>
    <property type="molecule type" value="Genomic_DNA"/>
</dbReference>
<name>A0A1E3X8L6_9BACT</name>
<keyword evidence="2" id="KW-0540">Nuclease</keyword>
<evidence type="ECO:0000256" key="5">
    <source>
        <dbReference type="ARBA" id="ARBA00022842"/>
    </source>
</evidence>
<dbReference type="InterPro" id="IPR051749">
    <property type="entry name" value="PINc/VapC_TA_RNase"/>
</dbReference>
<dbReference type="InterPro" id="IPR029060">
    <property type="entry name" value="PIN-like_dom_sf"/>
</dbReference>
<evidence type="ECO:0000313" key="8">
    <source>
        <dbReference type="Proteomes" id="UP000094056"/>
    </source>
</evidence>
<dbReference type="CDD" id="cd18753">
    <property type="entry name" value="PIN_VapC4-5_FitB-like"/>
    <property type="match status" value="1"/>
</dbReference>
<gene>
    <name evidence="7" type="ORF">SCARUB_03566</name>
</gene>
<accession>A0A1E3X8L6</accession>
<reference evidence="7 8" key="1">
    <citation type="submission" date="2016-07" db="EMBL/GenBank/DDBJ databases">
        <title>Draft genome of Scalindua rubra, obtained from a brine-seawater interface in the Red Sea, sheds light on salt adaptation in anammox bacteria.</title>
        <authorList>
            <person name="Speth D.R."/>
            <person name="Lagkouvardos I."/>
            <person name="Wang Y."/>
            <person name="Qian P.-Y."/>
            <person name="Dutilh B.E."/>
            <person name="Jetten M.S."/>
        </authorList>
    </citation>
    <scope>NUCLEOTIDE SEQUENCE [LARGE SCALE GENOMIC DNA]</scope>
    <source>
        <strain evidence="7">BSI-1</strain>
    </source>
</reference>
<keyword evidence="5" id="KW-0460">Magnesium</keyword>
<dbReference type="AlphaFoldDB" id="A0A1E3X8L6"/>
<dbReference type="Pfam" id="PF01850">
    <property type="entry name" value="PIN"/>
    <property type="match status" value="1"/>
</dbReference>
<evidence type="ECO:0000256" key="4">
    <source>
        <dbReference type="ARBA" id="ARBA00022801"/>
    </source>
</evidence>
<dbReference type="Gene3D" id="3.40.50.1010">
    <property type="entry name" value="5'-nuclease"/>
    <property type="match status" value="1"/>
</dbReference>
<proteinExistence type="predicted"/>